<proteinExistence type="predicted"/>
<evidence type="ECO:0000256" key="1">
    <source>
        <dbReference type="SAM" id="Phobius"/>
    </source>
</evidence>
<gene>
    <name evidence="2" type="ORF">KUF71_003748</name>
</gene>
<reference evidence="2" key="1">
    <citation type="submission" date="2021-07" db="EMBL/GenBank/DDBJ databases">
        <authorList>
            <person name="Catto M.A."/>
            <person name="Jacobson A."/>
            <person name="Kennedy G."/>
            <person name="Labadie P."/>
            <person name="Hunt B.G."/>
            <person name="Srinivasan R."/>
        </authorList>
    </citation>
    <scope>NUCLEOTIDE SEQUENCE</scope>
    <source>
        <strain evidence="2">PL_HMW_Pooled</strain>
        <tissue evidence="2">Head</tissue>
    </source>
</reference>
<dbReference type="Proteomes" id="UP001219518">
    <property type="component" value="Unassembled WGS sequence"/>
</dbReference>
<accession>A0AAE1GUF4</accession>
<feature type="transmembrane region" description="Helical" evidence="1">
    <location>
        <begin position="12"/>
        <end position="33"/>
    </location>
</feature>
<keyword evidence="3" id="KW-1185">Reference proteome</keyword>
<organism evidence="2 3">
    <name type="scientific">Frankliniella fusca</name>
    <dbReference type="NCBI Taxonomy" id="407009"/>
    <lineage>
        <taxon>Eukaryota</taxon>
        <taxon>Metazoa</taxon>
        <taxon>Ecdysozoa</taxon>
        <taxon>Arthropoda</taxon>
        <taxon>Hexapoda</taxon>
        <taxon>Insecta</taxon>
        <taxon>Pterygota</taxon>
        <taxon>Neoptera</taxon>
        <taxon>Paraneoptera</taxon>
        <taxon>Thysanoptera</taxon>
        <taxon>Terebrantia</taxon>
        <taxon>Thripoidea</taxon>
        <taxon>Thripidae</taxon>
        <taxon>Frankliniella</taxon>
    </lineage>
</organism>
<evidence type="ECO:0000313" key="3">
    <source>
        <dbReference type="Proteomes" id="UP001219518"/>
    </source>
</evidence>
<comment type="caution">
    <text evidence="2">The sequence shown here is derived from an EMBL/GenBank/DDBJ whole genome shotgun (WGS) entry which is preliminary data.</text>
</comment>
<sequence length="139" mass="16239">MKISLGPTSRLFVATAIGSFCGWFIVEPLVWSYRKAFDKKKDLPPPKNLKTIVDLIVSMKLTVSMWNEEAAPAKGKWRIAFQELRNPTTSLTRFTKYGMIIGCIGMVYYKFVKPELTEYKFRQREKLGKMLWEFEKTKE</sequence>
<keyword evidence="1" id="KW-1133">Transmembrane helix</keyword>
<protein>
    <submittedName>
        <fullName evidence="2">Transporter</fullName>
    </submittedName>
</protein>
<keyword evidence="1" id="KW-0472">Membrane</keyword>
<name>A0AAE1GUF4_9NEOP</name>
<evidence type="ECO:0000313" key="2">
    <source>
        <dbReference type="EMBL" id="KAK3909149.1"/>
    </source>
</evidence>
<reference evidence="2" key="2">
    <citation type="journal article" date="2023" name="BMC Genomics">
        <title>Pest status, molecular evolution, and epigenetic factors derived from the genome assembly of Frankliniella fusca, a thysanopteran phytovirus vector.</title>
        <authorList>
            <person name="Catto M.A."/>
            <person name="Labadie P.E."/>
            <person name="Jacobson A.L."/>
            <person name="Kennedy G.G."/>
            <person name="Srinivasan R."/>
            <person name="Hunt B.G."/>
        </authorList>
    </citation>
    <scope>NUCLEOTIDE SEQUENCE</scope>
    <source>
        <strain evidence="2">PL_HMW_Pooled</strain>
    </source>
</reference>
<keyword evidence="1" id="KW-0812">Transmembrane</keyword>
<dbReference type="AlphaFoldDB" id="A0AAE1GUF4"/>
<dbReference type="EMBL" id="JAHWGI010000085">
    <property type="protein sequence ID" value="KAK3909149.1"/>
    <property type="molecule type" value="Genomic_DNA"/>
</dbReference>